<dbReference type="GO" id="GO:0006281">
    <property type="term" value="P:DNA repair"/>
    <property type="evidence" value="ECO:0007669"/>
    <property type="project" value="InterPro"/>
</dbReference>
<sequence>MIAERTLVVWVPDWPVHALLRDDGADGLSPDAPLALIANHLVVACSPAARREGVRTGIREREAQTRCPELAVYPHDPETDDRRFAPVAAALEQLVPGVEVVRAGLCAMRARGPSRYYDGEAPAGEAVLRLAAELGLPDARVGIADGRFAAEQAARAASTDLGVSAPLEGLRIVEPGGSPAFLSPLPVSRAVDAGLAETLQGLGIRTLGALAALPEDAVRQRFGPQGLTAHRRATAFGAGPGAEVRPRQPVRELSVELSFDTPIDAADQLAFACSALAERFIGGLTEDRLVCTALRIELTDDVGARHEREWAHPRHFTAADTVGRIRWQAASATRETERGGAGVTNVRITPVHTDHAASHEPGLWSTEPDERVHHHLSRAQSRLGHTGVGTVALAGGRLLADRQRFVPWSTTRVERATARASASGPWPGALTGPAPSQVFPEPIPAVLLGASGSPVGIDADDLLTEDPAQLLVAATRFDAPVAAWSPPWAVRERWWEGAPARFRLQVQLADGDAWLLIFRTGAWAAEGRYD</sequence>
<proteinExistence type="inferred from homology"/>
<evidence type="ECO:0000256" key="3">
    <source>
        <dbReference type="ARBA" id="ARBA00025589"/>
    </source>
</evidence>
<dbReference type="InterPro" id="IPR043502">
    <property type="entry name" value="DNA/RNA_pol_sf"/>
</dbReference>
<comment type="function">
    <text evidence="3">Poorly processive, error-prone DNA polymerase involved in untargeted mutagenesis. Copies undamaged DNA at stalled replication forks, which arise in vivo from mismatched or misaligned primer ends. These misaligned primers can be extended by PolIV. Exhibits no 3'-5' exonuclease (proofreading) activity. May be involved in translesional synthesis, in conjunction with the beta clamp from PolIII.</text>
</comment>
<name>A0A1H1AB26_9MICO</name>
<dbReference type="EMBL" id="FNKB01000001">
    <property type="protein sequence ID" value="SDQ36751.1"/>
    <property type="molecule type" value="Genomic_DNA"/>
</dbReference>
<reference evidence="5 6" key="1">
    <citation type="submission" date="2016-10" db="EMBL/GenBank/DDBJ databases">
        <authorList>
            <person name="de Groot N.N."/>
        </authorList>
    </citation>
    <scope>NUCLEOTIDE SEQUENCE [LARGE SCALE GENOMIC DNA]</scope>
    <source>
        <strain evidence="5 6">DSM 22788</strain>
    </source>
</reference>
<dbReference type="STRING" id="1079994.SAMN04488565_2470"/>
<dbReference type="Gene3D" id="3.30.70.270">
    <property type="match status" value="1"/>
</dbReference>
<evidence type="ECO:0000256" key="2">
    <source>
        <dbReference type="ARBA" id="ARBA00022763"/>
    </source>
</evidence>
<dbReference type="PROSITE" id="PS50173">
    <property type="entry name" value="UMUC"/>
    <property type="match status" value="1"/>
</dbReference>
<dbReference type="CDD" id="cd03468">
    <property type="entry name" value="PolY_like"/>
    <property type="match status" value="1"/>
</dbReference>
<dbReference type="RefSeq" id="WP_010156790.1">
    <property type="nucleotide sequence ID" value="NZ_FNKB01000001.1"/>
</dbReference>
<dbReference type="InterPro" id="IPR050356">
    <property type="entry name" value="SulA_CellDiv_inhibitor"/>
</dbReference>
<evidence type="ECO:0000256" key="1">
    <source>
        <dbReference type="ARBA" id="ARBA00010945"/>
    </source>
</evidence>
<dbReference type="PANTHER" id="PTHR35369:SF2">
    <property type="entry name" value="BLR3025 PROTEIN"/>
    <property type="match status" value="1"/>
</dbReference>
<evidence type="ECO:0000313" key="6">
    <source>
        <dbReference type="Proteomes" id="UP000182690"/>
    </source>
</evidence>
<organism evidence="5 6">
    <name type="scientific">Leucobacter chromiiresistens</name>
    <dbReference type="NCBI Taxonomy" id="1079994"/>
    <lineage>
        <taxon>Bacteria</taxon>
        <taxon>Bacillati</taxon>
        <taxon>Actinomycetota</taxon>
        <taxon>Actinomycetes</taxon>
        <taxon>Micrococcales</taxon>
        <taxon>Microbacteriaceae</taxon>
        <taxon>Leucobacter</taxon>
    </lineage>
</organism>
<keyword evidence="2" id="KW-0227">DNA damage</keyword>
<dbReference type="SUPFAM" id="SSF56672">
    <property type="entry name" value="DNA/RNA polymerases"/>
    <property type="match status" value="1"/>
</dbReference>
<evidence type="ECO:0000313" key="5">
    <source>
        <dbReference type="EMBL" id="SDQ36751.1"/>
    </source>
</evidence>
<gene>
    <name evidence="5" type="ORF">SAMN04488565_2470</name>
</gene>
<dbReference type="InterPro" id="IPR001126">
    <property type="entry name" value="UmuC"/>
</dbReference>
<evidence type="ECO:0000259" key="4">
    <source>
        <dbReference type="PROSITE" id="PS50173"/>
    </source>
</evidence>
<dbReference type="Pfam" id="PF00817">
    <property type="entry name" value="IMS"/>
    <property type="match status" value="1"/>
</dbReference>
<accession>A0A1H1AB26</accession>
<protein>
    <submittedName>
        <fullName evidence="5">Protein ImuB</fullName>
    </submittedName>
</protein>
<dbReference type="Proteomes" id="UP000182690">
    <property type="component" value="Unassembled WGS sequence"/>
</dbReference>
<dbReference type="PANTHER" id="PTHR35369">
    <property type="entry name" value="BLR3025 PROTEIN-RELATED"/>
    <property type="match status" value="1"/>
</dbReference>
<dbReference type="Gene3D" id="3.40.1170.60">
    <property type="match status" value="1"/>
</dbReference>
<comment type="similarity">
    <text evidence="1">Belongs to the DNA polymerase type-Y family.</text>
</comment>
<dbReference type="AlphaFoldDB" id="A0A1H1AB26"/>
<dbReference type="OrthoDB" id="5244088at2"/>
<dbReference type="eggNOG" id="COG0389">
    <property type="taxonomic scope" value="Bacteria"/>
</dbReference>
<feature type="domain" description="UmuC" evidence="4">
    <location>
        <begin position="33"/>
        <end position="194"/>
    </location>
</feature>
<dbReference type="InterPro" id="IPR043128">
    <property type="entry name" value="Rev_trsase/Diguanyl_cyclase"/>
</dbReference>